<organism evidence="1 2">
    <name type="scientific">Chaenocephalus aceratus</name>
    <name type="common">Blackfin icefish</name>
    <name type="synonym">Chaenichthys aceratus</name>
    <dbReference type="NCBI Taxonomy" id="36190"/>
    <lineage>
        <taxon>Eukaryota</taxon>
        <taxon>Metazoa</taxon>
        <taxon>Chordata</taxon>
        <taxon>Craniata</taxon>
        <taxon>Vertebrata</taxon>
        <taxon>Euteleostomi</taxon>
        <taxon>Actinopterygii</taxon>
        <taxon>Neopterygii</taxon>
        <taxon>Teleostei</taxon>
        <taxon>Neoteleostei</taxon>
        <taxon>Acanthomorphata</taxon>
        <taxon>Eupercaria</taxon>
        <taxon>Perciformes</taxon>
        <taxon>Notothenioidei</taxon>
        <taxon>Channichthyidae</taxon>
        <taxon>Chaenocephalus</taxon>
    </lineage>
</organism>
<evidence type="ECO:0000313" key="2">
    <source>
        <dbReference type="Proteomes" id="UP001057452"/>
    </source>
</evidence>
<evidence type="ECO:0000313" key="1">
    <source>
        <dbReference type="EMBL" id="KAI4816382.1"/>
    </source>
</evidence>
<dbReference type="EMBL" id="CM043796">
    <property type="protein sequence ID" value="KAI4816382.1"/>
    <property type="molecule type" value="Genomic_DNA"/>
</dbReference>
<dbReference type="Proteomes" id="UP001057452">
    <property type="component" value="Chromosome 12"/>
</dbReference>
<sequence length="112" mass="12064">MPGLLVSVGPCRSAPKDSAQRISVCSCERERTLQYSTPPEITLGVFCLPRPARVRGRHVSSDVKIAVVCFESMLFSKAETDSIRSCVSAAGLLERFTSLEKNGLGASNCDDV</sequence>
<name>A0ACB9WS43_CHAAC</name>
<keyword evidence="2" id="KW-1185">Reference proteome</keyword>
<reference evidence="1" key="1">
    <citation type="submission" date="2022-05" db="EMBL/GenBank/DDBJ databases">
        <title>Chromosome-level genome of Chaenocephalus aceratus.</title>
        <authorList>
            <person name="Park H."/>
        </authorList>
    </citation>
    <scope>NUCLEOTIDE SEQUENCE</scope>
    <source>
        <strain evidence="1">KU_202001</strain>
    </source>
</reference>
<protein>
    <submittedName>
        <fullName evidence="1">Uncharacterized protein</fullName>
    </submittedName>
</protein>
<gene>
    <name evidence="1" type="ORF">KUCAC02_008709</name>
</gene>
<proteinExistence type="predicted"/>
<accession>A0ACB9WS43</accession>
<comment type="caution">
    <text evidence="1">The sequence shown here is derived from an EMBL/GenBank/DDBJ whole genome shotgun (WGS) entry which is preliminary data.</text>
</comment>